<dbReference type="GO" id="GO:0008311">
    <property type="term" value="F:double-stranded DNA 3'-5' DNA exonuclease activity"/>
    <property type="evidence" value="ECO:0007669"/>
    <property type="project" value="TreeGrafter"/>
</dbReference>
<evidence type="ECO:0000256" key="6">
    <source>
        <dbReference type="SAM" id="Phobius"/>
    </source>
</evidence>
<dbReference type="AlphaFoldDB" id="A0A392P3A1"/>
<evidence type="ECO:0000259" key="7">
    <source>
        <dbReference type="Pfam" id="PF03372"/>
    </source>
</evidence>
<keyword evidence="8" id="KW-0269">Exonuclease</keyword>
<dbReference type="InterPro" id="IPR005135">
    <property type="entry name" value="Endo/exonuclease/phosphatase"/>
</dbReference>
<dbReference type="PANTHER" id="PTHR22748:SF11">
    <property type="entry name" value="OS07G0184032 PROTEIN"/>
    <property type="match status" value="1"/>
</dbReference>
<evidence type="ECO:0000313" key="8">
    <source>
        <dbReference type="EMBL" id="MCI06232.1"/>
    </source>
</evidence>
<dbReference type="InterPro" id="IPR036691">
    <property type="entry name" value="Endo/exonu/phosph_ase_sf"/>
</dbReference>
<dbReference type="Gene3D" id="3.60.10.10">
    <property type="entry name" value="Endonuclease/exonuclease/phosphatase"/>
    <property type="match status" value="1"/>
</dbReference>
<sequence length="148" mass="16731">MGAKEWLLMIVMTFNIRGLGGKVKRRRIRELVRDHKVDFLALQETKMETILDDFCQSLWGSADCSWAFVPAVGASGGILSICGFGSGNWCVVGDFNAVKMPEERRGVNIESSLTTEMRGFSGFLRSLRWLIFRYWVVISLGIMLMVDQ</sequence>
<feature type="domain" description="Endonuclease/exonuclease/phosphatase" evidence="7">
    <location>
        <begin position="12"/>
        <end position="121"/>
    </location>
</feature>
<evidence type="ECO:0000256" key="2">
    <source>
        <dbReference type="ARBA" id="ARBA00007092"/>
    </source>
</evidence>
<evidence type="ECO:0000256" key="1">
    <source>
        <dbReference type="ARBA" id="ARBA00001946"/>
    </source>
</evidence>
<dbReference type="GO" id="GO:0003906">
    <property type="term" value="F:DNA-(apurinic or apyrimidinic site) endonuclease activity"/>
    <property type="evidence" value="ECO:0007669"/>
    <property type="project" value="TreeGrafter"/>
</dbReference>
<comment type="similarity">
    <text evidence="2">Belongs to the DNA repair enzymes AP/ExoA family.</text>
</comment>
<proteinExistence type="inferred from homology"/>
<dbReference type="GO" id="GO:0005634">
    <property type="term" value="C:nucleus"/>
    <property type="evidence" value="ECO:0007669"/>
    <property type="project" value="TreeGrafter"/>
</dbReference>
<comment type="cofactor">
    <cofactor evidence="1">
        <name>Mg(2+)</name>
        <dbReference type="ChEBI" id="CHEBI:18420"/>
    </cofactor>
</comment>
<keyword evidence="3" id="KW-0479">Metal-binding</keyword>
<evidence type="ECO:0000256" key="4">
    <source>
        <dbReference type="ARBA" id="ARBA00022801"/>
    </source>
</evidence>
<dbReference type="EMBL" id="LXQA010061190">
    <property type="protein sequence ID" value="MCI06232.1"/>
    <property type="molecule type" value="Genomic_DNA"/>
</dbReference>
<evidence type="ECO:0000256" key="3">
    <source>
        <dbReference type="ARBA" id="ARBA00022723"/>
    </source>
</evidence>
<dbReference type="Pfam" id="PF03372">
    <property type="entry name" value="Exo_endo_phos"/>
    <property type="match status" value="1"/>
</dbReference>
<keyword evidence="8" id="KW-0255">Endonuclease</keyword>
<keyword evidence="6" id="KW-0812">Transmembrane</keyword>
<feature type="transmembrane region" description="Helical" evidence="6">
    <location>
        <begin position="127"/>
        <end position="146"/>
    </location>
</feature>
<reference evidence="8 9" key="1">
    <citation type="journal article" date="2018" name="Front. Plant Sci.">
        <title>Red Clover (Trifolium pratense) and Zigzag Clover (T. medium) - A Picture of Genomic Similarities and Differences.</title>
        <authorList>
            <person name="Dluhosova J."/>
            <person name="Istvanek J."/>
            <person name="Nedelnik J."/>
            <person name="Repkova J."/>
        </authorList>
    </citation>
    <scope>NUCLEOTIDE SEQUENCE [LARGE SCALE GENOMIC DNA]</scope>
    <source>
        <strain evidence="9">cv. 10/8</strain>
        <tissue evidence="8">Leaf</tissue>
    </source>
</reference>
<protein>
    <submittedName>
        <fullName evidence="8">Endonuclease/exonuclease/phosphatase family protein</fullName>
    </submittedName>
</protein>
<dbReference type="GO" id="GO:0008081">
    <property type="term" value="F:phosphoric diester hydrolase activity"/>
    <property type="evidence" value="ECO:0007669"/>
    <property type="project" value="TreeGrafter"/>
</dbReference>
<evidence type="ECO:0000256" key="5">
    <source>
        <dbReference type="ARBA" id="ARBA00022842"/>
    </source>
</evidence>
<dbReference type="GO" id="GO:0046872">
    <property type="term" value="F:metal ion binding"/>
    <property type="evidence" value="ECO:0007669"/>
    <property type="project" value="UniProtKB-KW"/>
</dbReference>
<keyword evidence="9" id="KW-1185">Reference proteome</keyword>
<evidence type="ECO:0000313" key="9">
    <source>
        <dbReference type="Proteomes" id="UP000265520"/>
    </source>
</evidence>
<comment type="caution">
    <text evidence="8">The sequence shown here is derived from an EMBL/GenBank/DDBJ whole genome shotgun (WGS) entry which is preliminary data.</text>
</comment>
<keyword evidence="6" id="KW-1133">Transmembrane helix</keyword>
<organism evidence="8 9">
    <name type="scientific">Trifolium medium</name>
    <dbReference type="NCBI Taxonomy" id="97028"/>
    <lineage>
        <taxon>Eukaryota</taxon>
        <taxon>Viridiplantae</taxon>
        <taxon>Streptophyta</taxon>
        <taxon>Embryophyta</taxon>
        <taxon>Tracheophyta</taxon>
        <taxon>Spermatophyta</taxon>
        <taxon>Magnoliopsida</taxon>
        <taxon>eudicotyledons</taxon>
        <taxon>Gunneridae</taxon>
        <taxon>Pentapetalae</taxon>
        <taxon>rosids</taxon>
        <taxon>fabids</taxon>
        <taxon>Fabales</taxon>
        <taxon>Fabaceae</taxon>
        <taxon>Papilionoideae</taxon>
        <taxon>50 kb inversion clade</taxon>
        <taxon>NPAAA clade</taxon>
        <taxon>Hologalegina</taxon>
        <taxon>IRL clade</taxon>
        <taxon>Trifolieae</taxon>
        <taxon>Trifolium</taxon>
    </lineage>
</organism>
<dbReference type="GO" id="GO:0006284">
    <property type="term" value="P:base-excision repair"/>
    <property type="evidence" value="ECO:0007669"/>
    <property type="project" value="TreeGrafter"/>
</dbReference>
<keyword evidence="4" id="KW-0378">Hydrolase</keyword>
<accession>A0A392P3A1</accession>
<keyword evidence="5" id="KW-0460">Magnesium</keyword>
<keyword evidence="8" id="KW-0540">Nuclease</keyword>
<dbReference type="Proteomes" id="UP000265520">
    <property type="component" value="Unassembled WGS sequence"/>
</dbReference>
<keyword evidence="6" id="KW-0472">Membrane</keyword>
<dbReference type="PANTHER" id="PTHR22748">
    <property type="entry name" value="AP ENDONUCLEASE"/>
    <property type="match status" value="1"/>
</dbReference>
<dbReference type="SUPFAM" id="SSF56219">
    <property type="entry name" value="DNase I-like"/>
    <property type="match status" value="1"/>
</dbReference>
<dbReference type="InterPro" id="IPR004808">
    <property type="entry name" value="AP_endonuc_1"/>
</dbReference>
<name>A0A392P3A1_9FABA</name>